<dbReference type="InterPro" id="IPR036969">
    <property type="entry name" value="Citrate_synthase_sf"/>
</dbReference>
<evidence type="ECO:0000313" key="2">
    <source>
        <dbReference type="Proteomes" id="UP001449225"/>
    </source>
</evidence>
<proteinExistence type="predicted"/>
<reference evidence="1 2" key="1">
    <citation type="submission" date="2024-03" db="EMBL/GenBank/DDBJ databases">
        <title>Community enrichment and isolation of bacterial strains for fucoidan degradation.</title>
        <authorList>
            <person name="Sichert A."/>
        </authorList>
    </citation>
    <scope>NUCLEOTIDE SEQUENCE [LARGE SCALE GENOMIC DNA]</scope>
    <source>
        <strain evidence="1 2">AS76</strain>
    </source>
</reference>
<dbReference type="RefSeq" id="WP_342854757.1">
    <property type="nucleotide sequence ID" value="NZ_JBBMRA010000013.1"/>
</dbReference>
<comment type="caution">
    <text evidence="1">The sequence shown here is derived from an EMBL/GenBank/DDBJ whole genome shotgun (WGS) entry which is preliminary data.</text>
</comment>
<dbReference type="SUPFAM" id="SSF48256">
    <property type="entry name" value="Citrate synthase"/>
    <property type="match status" value="1"/>
</dbReference>
<protein>
    <recommendedName>
        <fullName evidence="3">Citrate synthase (unknown stereospecificity)</fullName>
    </recommendedName>
</protein>
<name>A0ABU9TV08_9GAMM</name>
<evidence type="ECO:0000313" key="1">
    <source>
        <dbReference type="EMBL" id="MEM5537348.1"/>
    </source>
</evidence>
<keyword evidence="2" id="KW-1185">Reference proteome</keyword>
<accession>A0ABU9TV08</accession>
<evidence type="ECO:0008006" key="3">
    <source>
        <dbReference type="Google" id="ProtNLM"/>
    </source>
</evidence>
<dbReference type="Proteomes" id="UP001449225">
    <property type="component" value="Unassembled WGS sequence"/>
</dbReference>
<sequence>MSSNKQPPNWQGWDQQRNKITSSKGGWKIGEAVYNHGYSMMDDLIGQISWFQLLVLNTTGRLPNDKVATWLENCFSCLSWPDSRIWCNQVAALAGSTKARPVAAVTAGIQASDALLYGPGVITHCLGFIQQARQDVDQGKSLFDIIQKRQGNTLSLPGYARPIAKGDERVTAMYRLSRELGFDIGPHEALAMEISEYLTQEEGESINFGGYMAAFLADQGFSNPDLSRLMALWVSAGVQACYAEAADNPAGYYLPLQCQDITYTGALPRPLPKKPER</sequence>
<organism evidence="1 2">
    <name type="scientific">Neptuniibacter pectenicola</name>
    <dbReference type="NCBI Taxonomy" id="1806669"/>
    <lineage>
        <taxon>Bacteria</taxon>
        <taxon>Pseudomonadati</taxon>
        <taxon>Pseudomonadota</taxon>
        <taxon>Gammaproteobacteria</taxon>
        <taxon>Oceanospirillales</taxon>
        <taxon>Oceanospirillaceae</taxon>
        <taxon>Neptuniibacter</taxon>
    </lineage>
</organism>
<dbReference type="EMBL" id="JBBMRA010000013">
    <property type="protein sequence ID" value="MEM5537348.1"/>
    <property type="molecule type" value="Genomic_DNA"/>
</dbReference>
<gene>
    <name evidence="1" type="ORF">WNY58_13205</name>
</gene>